<accession>A0ABD3X8S3</accession>
<name>A0ABD3X8S3_SINWO</name>
<feature type="region of interest" description="Disordered" evidence="1">
    <location>
        <begin position="24"/>
        <end position="76"/>
    </location>
</feature>
<organism evidence="2 3">
    <name type="scientific">Sinanodonta woodiana</name>
    <name type="common">Chinese pond mussel</name>
    <name type="synonym">Anodonta woodiana</name>
    <dbReference type="NCBI Taxonomy" id="1069815"/>
    <lineage>
        <taxon>Eukaryota</taxon>
        <taxon>Metazoa</taxon>
        <taxon>Spiralia</taxon>
        <taxon>Lophotrochozoa</taxon>
        <taxon>Mollusca</taxon>
        <taxon>Bivalvia</taxon>
        <taxon>Autobranchia</taxon>
        <taxon>Heteroconchia</taxon>
        <taxon>Palaeoheterodonta</taxon>
        <taxon>Unionida</taxon>
        <taxon>Unionoidea</taxon>
        <taxon>Unionidae</taxon>
        <taxon>Unioninae</taxon>
        <taxon>Sinanodonta</taxon>
    </lineage>
</organism>
<comment type="caution">
    <text evidence="2">The sequence shown here is derived from an EMBL/GenBank/DDBJ whole genome shotgun (WGS) entry which is preliminary data.</text>
</comment>
<sequence>MSTKLTGKPKDHLVGVPYEEHRRKLCHGSRGATQKFRYKSEKERTSVRSAGSSGSVRDRRSPSARTSENGSAVMDDEWTSNPKFIEHVVDRFSPKLKARKDRMFSLQSRKQRPLGHIIPDSRIDQQVEKAMFRTNAKILAEMCMNKKLKPREIIEHQSFQTSASSRPETRWLITRSATLQRVNNAEFSKYDNRIRDRVVSADDVRRKGGLFLERQKSMCNRENSFDKSAGSHVHCEVLGPSFCFDCIKVRERRNILQEQNVNFPKIEVNPRSLIAPAKIEKMILSYPDEIFNDDKSYGYGAVLDARVLFSEPIVYTQNEVYTRLRLLHKEKGRDVFKSKRKIKEKEPSWNIASSWVQKDIANAQPQAITSESMKVSVKFKSQ</sequence>
<evidence type="ECO:0000313" key="3">
    <source>
        <dbReference type="Proteomes" id="UP001634394"/>
    </source>
</evidence>
<evidence type="ECO:0000313" key="2">
    <source>
        <dbReference type="EMBL" id="KAL3882659.1"/>
    </source>
</evidence>
<evidence type="ECO:0000256" key="1">
    <source>
        <dbReference type="SAM" id="MobiDB-lite"/>
    </source>
</evidence>
<protein>
    <submittedName>
        <fullName evidence="2">Uncharacterized protein</fullName>
    </submittedName>
</protein>
<keyword evidence="3" id="KW-1185">Reference proteome</keyword>
<dbReference type="Proteomes" id="UP001634394">
    <property type="component" value="Unassembled WGS sequence"/>
</dbReference>
<dbReference type="EMBL" id="JBJQND010000003">
    <property type="protein sequence ID" value="KAL3882659.1"/>
    <property type="molecule type" value="Genomic_DNA"/>
</dbReference>
<dbReference type="AlphaFoldDB" id="A0ABD3X8S3"/>
<proteinExistence type="predicted"/>
<gene>
    <name evidence="2" type="ORF">ACJMK2_028978</name>
</gene>
<reference evidence="2 3" key="1">
    <citation type="submission" date="2024-11" db="EMBL/GenBank/DDBJ databases">
        <title>Chromosome-level genome assembly of the freshwater bivalve Anodonta woodiana.</title>
        <authorList>
            <person name="Chen X."/>
        </authorList>
    </citation>
    <scope>NUCLEOTIDE SEQUENCE [LARGE SCALE GENOMIC DNA]</scope>
    <source>
        <strain evidence="2">MN2024</strain>
        <tissue evidence="2">Gills</tissue>
    </source>
</reference>